<dbReference type="RefSeq" id="WP_135440752.1">
    <property type="nucleotide sequence ID" value="NZ_SRLE01000001.1"/>
</dbReference>
<proteinExistence type="predicted"/>
<organism evidence="1 2">
    <name type="scientific">Mangrovimicrobium sediminis</name>
    <dbReference type="NCBI Taxonomy" id="2562682"/>
    <lineage>
        <taxon>Bacteria</taxon>
        <taxon>Pseudomonadati</taxon>
        <taxon>Pseudomonadota</taxon>
        <taxon>Gammaproteobacteria</taxon>
        <taxon>Cellvibrionales</taxon>
        <taxon>Halieaceae</taxon>
        <taxon>Mangrovimicrobium</taxon>
    </lineage>
</organism>
<dbReference type="OrthoDB" id="9027184at2"/>
<gene>
    <name evidence="1" type="ORF">E4634_01100</name>
</gene>
<accession>A0A4Z0MA50</accession>
<sequence>MPLQDYMPVIDDRSYESIVREVRSRIPRYTPEWTDLNESDPGMIIMELFAWLTEMQLYRLAQVPELHYLKFLELVGIELEPARPATAQLTLAVSAGHSQRAVIVPAKTQFSAAEADEQGRIVFETERAFTLVRANLVDLLADDGFNYRDLGNDNLDTTATFLPFGPAAVRDNSFMLGFDEELPPETLTLQAWSPIASEERVVSRCYSEVETISSTRLAFEYWNGREWRPLTLLKDDTAAFTRSGSLQLRGPASGEMVARGFGDITTPRFWLRARIDASGYEQAPRLLAVRANTFTVSQAQTYEFEALGGSNGEVDQVLRLRNAPVLAGSLVLEVDEGDDYQAWQEVPDFYGSGARDAHYVLNRTTGEVRFGNGRNGRVPVANASNRSNVRARSYHAGGGSRGNLAAQAISKLLDSVKGVDGKAVSNLFASAGGSDEQSLDDAIRRAPQRLKTRDRAVTAEDYEELALLSTNIARARALPLYHPDYPGIDVPGVVSVLVVPDVEGDAPVPSEGTVQTVCAYLNQRRLLTSELYVMGPTYSTVVVRAQLVAEDTADLAALKSLALESLDLYFHPLHGGEQSDPQLPVDDPERSGGGWPFGGDIYYSLLYRRLLFSGVKRLVSLQIELDGEIYPECSDVPLATGVLLRSGAHEIQVDYEVNS</sequence>
<keyword evidence="2" id="KW-1185">Reference proteome</keyword>
<evidence type="ECO:0000313" key="1">
    <source>
        <dbReference type="EMBL" id="TGD76175.1"/>
    </source>
</evidence>
<dbReference type="EMBL" id="SRLE01000001">
    <property type="protein sequence ID" value="TGD76175.1"/>
    <property type="molecule type" value="Genomic_DNA"/>
</dbReference>
<dbReference type="InterPro" id="IPR011749">
    <property type="entry name" value="CHP02243"/>
</dbReference>
<name>A0A4Z0MA50_9GAMM</name>
<comment type="caution">
    <text evidence="1">The sequence shown here is derived from an EMBL/GenBank/DDBJ whole genome shotgun (WGS) entry which is preliminary data.</text>
</comment>
<reference evidence="1 2" key="1">
    <citation type="submission" date="2019-04" db="EMBL/GenBank/DDBJ databases">
        <title>Taxonomy of novel Haliea sp. from mangrove soil of West Coast of India.</title>
        <authorList>
            <person name="Verma A."/>
            <person name="Kumar P."/>
            <person name="Krishnamurthi S."/>
        </authorList>
    </citation>
    <scope>NUCLEOTIDE SEQUENCE [LARGE SCALE GENOMIC DNA]</scope>
    <source>
        <strain evidence="1 2">SAOS-164</strain>
    </source>
</reference>
<protein>
    <submittedName>
        <fullName evidence="1">Putative baseplate assembly protein</fullName>
    </submittedName>
</protein>
<evidence type="ECO:0000313" key="2">
    <source>
        <dbReference type="Proteomes" id="UP000298050"/>
    </source>
</evidence>
<dbReference type="AlphaFoldDB" id="A0A4Z0MA50"/>
<dbReference type="NCBIfam" id="TIGR02243">
    <property type="entry name" value="putative baseplate assembly protein"/>
    <property type="match status" value="1"/>
</dbReference>
<dbReference type="Proteomes" id="UP000298050">
    <property type="component" value="Unassembled WGS sequence"/>
</dbReference>